<dbReference type="InterPro" id="IPR011006">
    <property type="entry name" value="CheY-like_superfamily"/>
</dbReference>
<dbReference type="CDD" id="cd00009">
    <property type="entry name" value="AAA"/>
    <property type="match status" value="1"/>
</dbReference>
<gene>
    <name evidence="13" type="ORF">LCGC14_1343840</name>
</gene>
<dbReference type="Pfam" id="PF00158">
    <property type="entry name" value="Sigma54_activat"/>
    <property type="match status" value="1"/>
</dbReference>
<dbReference type="SUPFAM" id="SSF46689">
    <property type="entry name" value="Homeodomain-like"/>
    <property type="match status" value="1"/>
</dbReference>
<keyword evidence="7" id="KW-0238">DNA-binding</keyword>
<dbReference type="PANTHER" id="PTHR32071">
    <property type="entry name" value="TRANSCRIPTIONAL REGULATORY PROTEIN"/>
    <property type="match status" value="1"/>
</dbReference>
<dbReference type="GO" id="GO:0043565">
    <property type="term" value="F:sequence-specific DNA binding"/>
    <property type="evidence" value="ECO:0007669"/>
    <property type="project" value="InterPro"/>
</dbReference>
<evidence type="ECO:0000256" key="9">
    <source>
        <dbReference type="ARBA" id="ARBA00023163"/>
    </source>
</evidence>
<keyword evidence="2" id="KW-0963">Cytoplasm</keyword>
<dbReference type="Gene3D" id="1.10.8.60">
    <property type="match status" value="1"/>
</dbReference>
<feature type="domain" description="Response regulatory" evidence="12">
    <location>
        <begin position="4"/>
        <end position="118"/>
    </location>
</feature>
<dbReference type="SMART" id="SM00448">
    <property type="entry name" value="REC"/>
    <property type="match status" value="1"/>
</dbReference>
<name>A0A0F9KCW2_9ZZZZ</name>
<dbReference type="FunFam" id="3.40.50.300:FF:000006">
    <property type="entry name" value="DNA-binding transcriptional regulator NtrC"/>
    <property type="match status" value="1"/>
</dbReference>
<evidence type="ECO:0000256" key="5">
    <source>
        <dbReference type="ARBA" id="ARBA00022840"/>
    </source>
</evidence>
<evidence type="ECO:0000256" key="2">
    <source>
        <dbReference type="ARBA" id="ARBA00022490"/>
    </source>
</evidence>
<dbReference type="PROSITE" id="PS50045">
    <property type="entry name" value="SIGMA54_INTERACT_4"/>
    <property type="match status" value="1"/>
</dbReference>
<evidence type="ECO:0000256" key="4">
    <source>
        <dbReference type="ARBA" id="ARBA00022741"/>
    </source>
</evidence>
<dbReference type="InterPro" id="IPR002197">
    <property type="entry name" value="HTH_Fis"/>
</dbReference>
<dbReference type="Gene3D" id="1.10.10.60">
    <property type="entry name" value="Homeodomain-like"/>
    <property type="match status" value="1"/>
</dbReference>
<comment type="caution">
    <text evidence="13">The sequence shown here is derived from an EMBL/GenBank/DDBJ whole genome shotgun (WGS) entry which is preliminary data.</text>
</comment>
<dbReference type="GO" id="GO:0005737">
    <property type="term" value="C:cytoplasm"/>
    <property type="evidence" value="ECO:0007669"/>
    <property type="project" value="UniProtKB-SubCell"/>
</dbReference>
<dbReference type="SMART" id="SM00382">
    <property type="entry name" value="AAA"/>
    <property type="match status" value="1"/>
</dbReference>
<evidence type="ECO:0000256" key="1">
    <source>
        <dbReference type="ARBA" id="ARBA00004496"/>
    </source>
</evidence>
<dbReference type="InterPro" id="IPR027417">
    <property type="entry name" value="P-loop_NTPase"/>
</dbReference>
<dbReference type="AlphaFoldDB" id="A0A0F9KCW2"/>
<dbReference type="FunFam" id="3.40.50.2300:FF:000018">
    <property type="entry name" value="DNA-binding transcriptional regulator NtrC"/>
    <property type="match status" value="1"/>
</dbReference>
<dbReference type="SUPFAM" id="SSF52540">
    <property type="entry name" value="P-loop containing nucleoside triphosphate hydrolases"/>
    <property type="match status" value="1"/>
</dbReference>
<dbReference type="PROSITE" id="PS00688">
    <property type="entry name" value="SIGMA54_INTERACT_3"/>
    <property type="match status" value="1"/>
</dbReference>
<evidence type="ECO:0000259" key="11">
    <source>
        <dbReference type="PROSITE" id="PS50045"/>
    </source>
</evidence>
<dbReference type="InterPro" id="IPR009057">
    <property type="entry name" value="Homeodomain-like_sf"/>
</dbReference>
<evidence type="ECO:0000259" key="12">
    <source>
        <dbReference type="PROSITE" id="PS50110"/>
    </source>
</evidence>
<dbReference type="Pfam" id="PF00072">
    <property type="entry name" value="Response_reg"/>
    <property type="match status" value="1"/>
</dbReference>
<keyword evidence="6" id="KW-0805">Transcription regulation</keyword>
<dbReference type="InterPro" id="IPR003593">
    <property type="entry name" value="AAA+_ATPase"/>
</dbReference>
<dbReference type="InterPro" id="IPR025944">
    <property type="entry name" value="Sigma_54_int_dom_CS"/>
</dbReference>
<accession>A0A0F9KCW2</accession>
<dbReference type="Pfam" id="PF25601">
    <property type="entry name" value="AAA_lid_14"/>
    <property type="match status" value="1"/>
</dbReference>
<dbReference type="PANTHER" id="PTHR32071:SF122">
    <property type="entry name" value="SIGMA FACTOR"/>
    <property type="match status" value="1"/>
</dbReference>
<reference evidence="13" key="1">
    <citation type="journal article" date="2015" name="Nature">
        <title>Complex archaea that bridge the gap between prokaryotes and eukaryotes.</title>
        <authorList>
            <person name="Spang A."/>
            <person name="Saw J.H."/>
            <person name="Jorgensen S.L."/>
            <person name="Zaremba-Niedzwiedzka K."/>
            <person name="Martijn J."/>
            <person name="Lind A.E."/>
            <person name="van Eijk R."/>
            <person name="Schleper C."/>
            <person name="Guy L."/>
            <person name="Ettema T.J."/>
        </authorList>
    </citation>
    <scope>NUCLEOTIDE SEQUENCE</scope>
</reference>
<keyword evidence="5" id="KW-0067">ATP-binding</keyword>
<dbReference type="InterPro" id="IPR058031">
    <property type="entry name" value="AAA_lid_NorR"/>
</dbReference>
<evidence type="ECO:0000256" key="3">
    <source>
        <dbReference type="ARBA" id="ARBA00022553"/>
    </source>
</evidence>
<protein>
    <submittedName>
        <fullName evidence="13">Uncharacterized protein</fullName>
    </submittedName>
</protein>
<dbReference type="Gene3D" id="3.40.50.2300">
    <property type="match status" value="1"/>
</dbReference>
<dbReference type="EMBL" id="LAZR01008241">
    <property type="protein sequence ID" value="KKM80044.1"/>
    <property type="molecule type" value="Genomic_DNA"/>
</dbReference>
<evidence type="ECO:0000256" key="10">
    <source>
        <dbReference type="SAM" id="MobiDB-lite"/>
    </source>
</evidence>
<dbReference type="PROSITE" id="PS50110">
    <property type="entry name" value="RESPONSE_REGULATORY"/>
    <property type="match status" value="1"/>
</dbReference>
<evidence type="ECO:0000313" key="13">
    <source>
        <dbReference type="EMBL" id="KKM80044.1"/>
    </source>
</evidence>
<dbReference type="InterPro" id="IPR001789">
    <property type="entry name" value="Sig_transdc_resp-reg_receiver"/>
</dbReference>
<dbReference type="SUPFAM" id="SSF52172">
    <property type="entry name" value="CheY-like"/>
    <property type="match status" value="1"/>
</dbReference>
<dbReference type="FunFam" id="1.10.8.60:FF:000014">
    <property type="entry name" value="DNA-binding transcriptional regulator NtrC"/>
    <property type="match status" value="1"/>
</dbReference>
<dbReference type="GO" id="GO:0000160">
    <property type="term" value="P:phosphorelay signal transduction system"/>
    <property type="evidence" value="ECO:0007669"/>
    <property type="project" value="InterPro"/>
</dbReference>
<sequence length="484" mass="52677">MQKRVLVADDESTIRETLANVLSEAGYKVTTAADGLQALEVMSKTDIDVALLDVRMPEMDGMEVLARIRQTYPTIQVIIITAFGTVESAVQAVKLGASDYVTKPFVFDDILIKIERLLDMRDLADDKRFLLSELESRHRFDGIIGTSAALQEVLGMVRRLAQTRSSALISGESGTGKELIARAIHYSGITKEGRFVAINCSALPESLAESELFGHKRGAFTGAARDKPGLFTLGDGGTVFLDEIGSTPLSIQAKLLRAIEEKQVLPIGSTEAVVVNARILCATNRDLLKEVETGAFRQDLYYRLNVVEVNVPPLRQRREDIPQLAAHFITKYGRELNKPCSGLSNRAMQAMMAYHWPGNVRELENVIERAIIFSDGGPIGESDLAFVPQQAGDPGSWQGDLKAALRAFEKQYILQALHTHDFDKHITARTLNVGLSSLYRKMDQLGITRGDGRYESDRAASPSADAAGAADAGGGGGLLKTNGS</sequence>
<keyword evidence="9" id="KW-0804">Transcription</keyword>
<feature type="domain" description="Sigma-54 factor interaction" evidence="11">
    <location>
        <begin position="143"/>
        <end position="372"/>
    </location>
</feature>
<keyword evidence="3" id="KW-0597">Phosphoprotein</keyword>
<evidence type="ECO:0000256" key="7">
    <source>
        <dbReference type="ARBA" id="ARBA00023125"/>
    </source>
</evidence>
<dbReference type="GO" id="GO:0006355">
    <property type="term" value="P:regulation of DNA-templated transcription"/>
    <property type="evidence" value="ECO:0007669"/>
    <property type="project" value="InterPro"/>
</dbReference>
<proteinExistence type="predicted"/>
<dbReference type="Pfam" id="PF02954">
    <property type="entry name" value="HTH_8"/>
    <property type="match status" value="1"/>
</dbReference>
<dbReference type="GO" id="GO:0005524">
    <property type="term" value="F:ATP binding"/>
    <property type="evidence" value="ECO:0007669"/>
    <property type="project" value="UniProtKB-KW"/>
</dbReference>
<dbReference type="Gene3D" id="3.40.50.300">
    <property type="entry name" value="P-loop containing nucleotide triphosphate hydrolases"/>
    <property type="match status" value="1"/>
</dbReference>
<evidence type="ECO:0000256" key="6">
    <source>
        <dbReference type="ARBA" id="ARBA00023015"/>
    </source>
</evidence>
<evidence type="ECO:0000256" key="8">
    <source>
        <dbReference type="ARBA" id="ARBA00023159"/>
    </source>
</evidence>
<keyword evidence="8" id="KW-0010">Activator</keyword>
<keyword evidence="4" id="KW-0547">Nucleotide-binding</keyword>
<organism evidence="13">
    <name type="scientific">marine sediment metagenome</name>
    <dbReference type="NCBI Taxonomy" id="412755"/>
    <lineage>
        <taxon>unclassified sequences</taxon>
        <taxon>metagenomes</taxon>
        <taxon>ecological metagenomes</taxon>
    </lineage>
</organism>
<dbReference type="InterPro" id="IPR002078">
    <property type="entry name" value="Sigma_54_int"/>
</dbReference>
<feature type="region of interest" description="Disordered" evidence="10">
    <location>
        <begin position="450"/>
        <end position="484"/>
    </location>
</feature>
<comment type="subcellular location">
    <subcellularLocation>
        <location evidence="1">Cytoplasm</location>
    </subcellularLocation>
</comment>